<feature type="disulfide bond" evidence="2">
    <location>
        <begin position="304"/>
        <end position="319"/>
    </location>
</feature>
<evidence type="ECO:0000256" key="2">
    <source>
        <dbReference type="PROSITE-ProRule" id="PRU00124"/>
    </source>
</evidence>
<evidence type="ECO:0000259" key="3">
    <source>
        <dbReference type="Pfam" id="PF00431"/>
    </source>
</evidence>
<name>A0A815DMM4_ADIRI</name>
<dbReference type="InterPro" id="IPR035914">
    <property type="entry name" value="Sperma_CUB_dom_sf"/>
</dbReference>
<organism evidence="4 5">
    <name type="scientific">Adineta ricciae</name>
    <name type="common">Rotifer</name>
    <dbReference type="NCBI Taxonomy" id="249248"/>
    <lineage>
        <taxon>Eukaryota</taxon>
        <taxon>Metazoa</taxon>
        <taxon>Spiralia</taxon>
        <taxon>Gnathifera</taxon>
        <taxon>Rotifera</taxon>
        <taxon>Eurotatoria</taxon>
        <taxon>Bdelloidea</taxon>
        <taxon>Adinetida</taxon>
        <taxon>Adinetidae</taxon>
        <taxon>Adineta</taxon>
    </lineage>
</organism>
<dbReference type="AlphaFoldDB" id="A0A815DMM4"/>
<dbReference type="InterPro" id="IPR002172">
    <property type="entry name" value="LDrepeatLR_classA_rpt"/>
</dbReference>
<dbReference type="EMBL" id="CAJNOJ010000215">
    <property type="protein sequence ID" value="CAF1300048.1"/>
    <property type="molecule type" value="Genomic_DNA"/>
</dbReference>
<proteinExistence type="predicted"/>
<comment type="caution">
    <text evidence="4">The sequence shown here is derived from an EMBL/GenBank/DDBJ whole genome shotgun (WGS) entry which is preliminary data.</text>
</comment>
<dbReference type="Pfam" id="PF00431">
    <property type="entry name" value="CUB"/>
    <property type="match status" value="1"/>
</dbReference>
<evidence type="ECO:0000313" key="5">
    <source>
        <dbReference type="Proteomes" id="UP000663852"/>
    </source>
</evidence>
<dbReference type="PROSITE" id="PS01209">
    <property type="entry name" value="LDLRA_1"/>
    <property type="match status" value="1"/>
</dbReference>
<dbReference type="Gene3D" id="2.60.120.290">
    <property type="entry name" value="Spermadhesin, CUB domain"/>
    <property type="match status" value="1"/>
</dbReference>
<dbReference type="PROSITE" id="PS50068">
    <property type="entry name" value="LDLRA_2"/>
    <property type="match status" value="1"/>
</dbReference>
<dbReference type="SMART" id="SM00192">
    <property type="entry name" value="LDLa"/>
    <property type="match status" value="1"/>
</dbReference>
<dbReference type="InterPro" id="IPR000859">
    <property type="entry name" value="CUB_dom"/>
</dbReference>
<keyword evidence="1 2" id="KW-1015">Disulfide bond</keyword>
<gene>
    <name evidence="4" type="ORF">EDS130_LOCUS30555</name>
</gene>
<dbReference type="OrthoDB" id="19606at2759"/>
<dbReference type="Proteomes" id="UP000663852">
    <property type="component" value="Unassembled WGS sequence"/>
</dbReference>
<dbReference type="PANTHER" id="PTHR24652:SF69">
    <property type="entry name" value="CUB DOMAIN-CONTAINING PROTEIN"/>
    <property type="match status" value="1"/>
</dbReference>
<feature type="domain" description="CUB" evidence="3">
    <location>
        <begin position="184"/>
        <end position="271"/>
    </location>
</feature>
<evidence type="ECO:0000313" key="4">
    <source>
        <dbReference type="EMBL" id="CAF1300048.1"/>
    </source>
</evidence>
<dbReference type="InterPro" id="IPR036055">
    <property type="entry name" value="LDL_receptor-like_sf"/>
</dbReference>
<comment type="caution">
    <text evidence="2">Lacks conserved residue(s) required for the propagation of feature annotation.</text>
</comment>
<dbReference type="InterPro" id="IPR042333">
    <property type="entry name" value="LRAD2/Mig-13-like"/>
</dbReference>
<dbReference type="Pfam" id="PF00057">
    <property type="entry name" value="Ldl_recept_a"/>
    <property type="match status" value="1"/>
</dbReference>
<reference evidence="4" key="1">
    <citation type="submission" date="2021-02" db="EMBL/GenBank/DDBJ databases">
        <authorList>
            <person name="Nowell W R."/>
        </authorList>
    </citation>
    <scope>NUCLEOTIDE SEQUENCE</scope>
</reference>
<dbReference type="Gene3D" id="4.10.400.10">
    <property type="entry name" value="Low-density Lipoprotein Receptor"/>
    <property type="match status" value="1"/>
</dbReference>
<protein>
    <recommendedName>
        <fullName evidence="3">CUB domain-containing protein</fullName>
    </recommendedName>
</protein>
<dbReference type="SUPFAM" id="SSF49854">
    <property type="entry name" value="Spermadhesin, CUB domain"/>
    <property type="match status" value="1"/>
</dbReference>
<dbReference type="CDD" id="cd00112">
    <property type="entry name" value="LDLa"/>
    <property type="match status" value="1"/>
</dbReference>
<dbReference type="PANTHER" id="PTHR24652">
    <property type="entry name" value="LOW-DENSITY LIPOPROTEIN RECEPTOR CLASS A DOMAIN-CONTAINING PROTEIN 2"/>
    <property type="match status" value="1"/>
</dbReference>
<dbReference type="InterPro" id="IPR023415">
    <property type="entry name" value="LDLR_class-A_CS"/>
</dbReference>
<feature type="disulfide bond" evidence="2">
    <location>
        <begin position="292"/>
        <end position="310"/>
    </location>
</feature>
<accession>A0A815DMM4</accession>
<dbReference type="SUPFAM" id="SSF57424">
    <property type="entry name" value="LDL receptor-like module"/>
    <property type="match status" value="1"/>
</dbReference>
<evidence type="ECO:0000256" key="1">
    <source>
        <dbReference type="ARBA" id="ARBA00023157"/>
    </source>
</evidence>
<sequence>MTNDGSSLLPSLDSFQIHIPLTSTPKRMSKSSNCQPLSSTLSKSNISYKQFELSISAITSNQKSPAVTYEKQTRIHHHRRSHVHPSTIIKRIELKYLLYSSRAMKHNKQRQYLDADMKIYVCLVYISEIRSKKRIGFSSQKQSFLDNILNAADKILMDKICGSDAIVLDGNIKPGLTFQLSNINKFQPNFSCSIKFRTAQPTQRLVIVVEQMNIADCPGDTLQILDGSTLLNKDVKQQCGAPATFTFTTANTLATFTFKTGKTTKTASFQVAIALHFTTIPGCPQSLNVFLCKNKNCISKSLACNKHNHCGDNTDELNCSIIGKK</sequence>